<dbReference type="EMBL" id="CP038266">
    <property type="protein sequence ID" value="QBR90424.1"/>
    <property type="molecule type" value="Genomic_DNA"/>
</dbReference>
<protein>
    <submittedName>
        <fullName evidence="5">ABC transporter ATP-binding protein</fullName>
    </submittedName>
</protein>
<evidence type="ECO:0000256" key="1">
    <source>
        <dbReference type="ARBA" id="ARBA00022448"/>
    </source>
</evidence>
<dbReference type="PANTHER" id="PTHR45772:SF9">
    <property type="entry name" value="CONSERVED COMPONENT OF ABC TRANSPORTER FOR NATURAL AMINO ACIDS"/>
    <property type="match status" value="1"/>
</dbReference>
<dbReference type="PANTHER" id="PTHR45772">
    <property type="entry name" value="CONSERVED COMPONENT OF ABC TRANSPORTER FOR NATURAL AMINO ACIDS-RELATED"/>
    <property type="match status" value="1"/>
</dbReference>
<sequence length="253" mass="27128">MTDTILRVRGLKKSYGAVHAVRGVDLDVAPAECVSIIGPNGAGKSTLFGTIAGEHRATAGTIEFEGRSVTSWSAARLARHGVSRTFQVARLFTSRTVEDNLAISRAVSEGRGARFWDRLGGAAATQARVADVMDELDLHDIARVPAGVLPQGDRKRLELAMALVQDPQMLLLDEPTAGMSLDDTARTIATLQRIRSDHGNMTVVLTAHDMDVVFALSDRVVLMGQGVVVIEGTPSEVEQAPETRELYLGVVES</sequence>
<dbReference type="InterPro" id="IPR003593">
    <property type="entry name" value="AAA+_ATPase"/>
</dbReference>
<dbReference type="InterPro" id="IPR003439">
    <property type="entry name" value="ABC_transporter-like_ATP-bd"/>
</dbReference>
<keyword evidence="2" id="KW-0547">Nucleotide-binding</keyword>
<organism evidence="5 6">
    <name type="scientific">Microbacterium wangchenii</name>
    <dbReference type="NCBI Taxonomy" id="2541726"/>
    <lineage>
        <taxon>Bacteria</taxon>
        <taxon>Bacillati</taxon>
        <taxon>Actinomycetota</taxon>
        <taxon>Actinomycetes</taxon>
        <taxon>Micrococcales</taxon>
        <taxon>Microbacteriaceae</taxon>
        <taxon>Microbacterium</taxon>
    </lineage>
</organism>
<feature type="domain" description="ABC transporter" evidence="4">
    <location>
        <begin position="6"/>
        <end position="250"/>
    </location>
</feature>
<keyword evidence="1" id="KW-0813">Transport</keyword>
<proteinExistence type="predicted"/>
<dbReference type="InterPro" id="IPR051120">
    <property type="entry name" value="ABC_AA/LPS_Transport"/>
</dbReference>
<evidence type="ECO:0000256" key="2">
    <source>
        <dbReference type="ARBA" id="ARBA00022741"/>
    </source>
</evidence>
<dbReference type="SUPFAM" id="SSF52540">
    <property type="entry name" value="P-loop containing nucleoside triphosphate hydrolases"/>
    <property type="match status" value="1"/>
</dbReference>
<accession>A0ABX5T015</accession>
<dbReference type="Pfam" id="PF00005">
    <property type="entry name" value="ABC_tran"/>
    <property type="match status" value="1"/>
</dbReference>
<gene>
    <name evidence="5" type="ORF">E4K62_18100</name>
</gene>
<dbReference type="RefSeq" id="WP_135070382.1">
    <property type="nucleotide sequence ID" value="NZ_CP038266.1"/>
</dbReference>
<dbReference type="CDD" id="cd03219">
    <property type="entry name" value="ABC_Mj1267_LivG_branched"/>
    <property type="match status" value="1"/>
</dbReference>
<reference evidence="5 6" key="1">
    <citation type="submission" date="2019-03" db="EMBL/GenBank/DDBJ databases">
        <authorList>
            <person name="Dong K."/>
        </authorList>
    </citation>
    <scope>NUCLEOTIDE SEQUENCE [LARGE SCALE GENOMIC DNA]</scope>
    <source>
        <strain evidence="6">dk512</strain>
    </source>
</reference>
<dbReference type="Gene3D" id="3.40.50.300">
    <property type="entry name" value="P-loop containing nucleotide triphosphate hydrolases"/>
    <property type="match status" value="1"/>
</dbReference>
<evidence type="ECO:0000259" key="4">
    <source>
        <dbReference type="PROSITE" id="PS50893"/>
    </source>
</evidence>
<dbReference type="PROSITE" id="PS50893">
    <property type="entry name" value="ABC_TRANSPORTER_2"/>
    <property type="match status" value="1"/>
</dbReference>
<keyword evidence="6" id="KW-1185">Reference proteome</keyword>
<dbReference type="SMART" id="SM00382">
    <property type="entry name" value="AAA"/>
    <property type="match status" value="1"/>
</dbReference>
<dbReference type="GO" id="GO:0005524">
    <property type="term" value="F:ATP binding"/>
    <property type="evidence" value="ECO:0007669"/>
    <property type="project" value="UniProtKB-KW"/>
</dbReference>
<evidence type="ECO:0000256" key="3">
    <source>
        <dbReference type="ARBA" id="ARBA00022840"/>
    </source>
</evidence>
<dbReference type="InterPro" id="IPR027417">
    <property type="entry name" value="P-loop_NTPase"/>
</dbReference>
<dbReference type="Proteomes" id="UP000295748">
    <property type="component" value="Chromosome"/>
</dbReference>
<evidence type="ECO:0000313" key="5">
    <source>
        <dbReference type="EMBL" id="QBR90424.1"/>
    </source>
</evidence>
<keyword evidence="3 5" id="KW-0067">ATP-binding</keyword>
<evidence type="ECO:0000313" key="6">
    <source>
        <dbReference type="Proteomes" id="UP000295748"/>
    </source>
</evidence>
<name>A0ABX5T015_9MICO</name>